<reference evidence="1 2" key="1">
    <citation type="submission" date="2023-11" db="EMBL/GenBank/DDBJ databases">
        <authorList>
            <person name="Hedman E."/>
            <person name="Englund M."/>
            <person name="Stromberg M."/>
            <person name="Nyberg Akerstrom W."/>
            <person name="Nylinder S."/>
            <person name="Jareborg N."/>
            <person name="Kallberg Y."/>
            <person name="Kronander E."/>
        </authorList>
    </citation>
    <scope>NUCLEOTIDE SEQUENCE [LARGE SCALE GENOMIC DNA]</scope>
</reference>
<protein>
    <submittedName>
        <fullName evidence="1">Uncharacterized protein</fullName>
    </submittedName>
</protein>
<accession>A0AAV1KJE6</accession>
<keyword evidence="2" id="KW-1185">Reference proteome</keyword>
<evidence type="ECO:0000313" key="1">
    <source>
        <dbReference type="EMBL" id="CAK1581881.1"/>
    </source>
</evidence>
<organism evidence="1 2">
    <name type="scientific">Parnassius mnemosyne</name>
    <name type="common">clouded apollo</name>
    <dbReference type="NCBI Taxonomy" id="213953"/>
    <lineage>
        <taxon>Eukaryota</taxon>
        <taxon>Metazoa</taxon>
        <taxon>Ecdysozoa</taxon>
        <taxon>Arthropoda</taxon>
        <taxon>Hexapoda</taxon>
        <taxon>Insecta</taxon>
        <taxon>Pterygota</taxon>
        <taxon>Neoptera</taxon>
        <taxon>Endopterygota</taxon>
        <taxon>Lepidoptera</taxon>
        <taxon>Glossata</taxon>
        <taxon>Ditrysia</taxon>
        <taxon>Papilionoidea</taxon>
        <taxon>Papilionidae</taxon>
        <taxon>Parnassiinae</taxon>
        <taxon>Parnassini</taxon>
        <taxon>Parnassius</taxon>
        <taxon>Driopa</taxon>
    </lineage>
</organism>
<dbReference type="Proteomes" id="UP001314205">
    <property type="component" value="Unassembled WGS sequence"/>
</dbReference>
<proteinExistence type="predicted"/>
<dbReference type="AlphaFoldDB" id="A0AAV1KJE6"/>
<evidence type="ECO:0000313" key="2">
    <source>
        <dbReference type="Proteomes" id="UP001314205"/>
    </source>
</evidence>
<comment type="caution">
    <text evidence="1">The sequence shown here is derived from an EMBL/GenBank/DDBJ whole genome shotgun (WGS) entry which is preliminary data.</text>
</comment>
<dbReference type="EMBL" id="CAVLGL010000035">
    <property type="protein sequence ID" value="CAK1581881.1"/>
    <property type="molecule type" value="Genomic_DNA"/>
</dbReference>
<sequence length="129" mass="14393">MCVQPTTHIQACIRASNVVGAANVAPRQRARARAEPLRGRRVARLVRVLRGARGLRPLLPQRVARHGLPRVAPPALAGLAQAQVSRAFSFIYNHYVNNIIKFKRLLLTCLKKNCRKFSNIKNCTPDCAF</sequence>
<gene>
    <name evidence="1" type="ORF">PARMNEM_LOCUS3493</name>
</gene>
<name>A0AAV1KJE6_9NEOP</name>